<evidence type="ECO:0000313" key="8">
    <source>
        <dbReference type="EMBL" id="SHL52254.1"/>
    </source>
</evidence>
<dbReference type="SUPFAM" id="SSF51316">
    <property type="entry name" value="Mss4-like"/>
    <property type="match status" value="1"/>
</dbReference>
<evidence type="ECO:0000256" key="5">
    <source>
        <dbReference type="HAMAP-Rule" id="MF_01400"/>
    </source>
</evidence>
<dbReference type="GO" id="GO:0006979">
    <property type="term" value="P:response to oxidative stress"/>
    <property type="evidence" value="ECO:0007669"/>
    <property type="project" value="InterPro"/>
</dbReference>
<comment type="similarity">
    <text evidence="5">Belongs to the MsrB Met sulfoxide reductase family.</text>
</comment>
<evidence type="ECO:0000256" key="1">
    <source>
        <dbReference type="ARBA" id="ARBA00022723"/>
    </source>
</evidence>
<dbReference type="PANTHER" id="PTHR10173">
    <property type="entry name" value="METHIONINE SULFOXIDE REDUCTASE"/>
    <property type="match status" value="1"/>
</dbReference>
<dbReference type="Proteomes" id="UP000650994">
    <property type="component" value="Unassembled WGS sequence"/>
</dbReference>
<feature type="binding site" evidence="5">
    <location>
        <position position="101"/>
    </location>
    <ligand>
        <name>Zn(2+)</name>
        <dbReference type="ChEBI" id="CHEBI:29105"/>
    </ligand>
</feature>
<dbReference type="PROSITE" id="PS51790">
    <property type="entry name" value="MSRB"/>
    <property type="match status" value="1"/>
</dbReference>
<proteinExistence type="inferred from homology"/>
<dbReference type="Pfam" id="PF01641">
    <property type="entry name" value="SelR"/>
    <property type="match status" value="1"/>
</dbReference>
<dbReference type="OrthoDB" id="4174719at2"/>
<protein>
    <recommendedName>
        <fullName evidence="5">Peptide methionine sulfoxide reductase MsrB</fullName>
        <ecNumber evidence="5">1.8.4.12</ecNumber>
    </recommendedName>
    <alternativeName>
        <fullName evidence="5">Peptide-methionine (R)-S-oxide reductase</fullName>
    </alternativeName>
</protein>
<feature type="binding site" evidence="5">
    <location>
        <position position="55"/>
    </location>
    <ligand>
        <name>Zn(2+)</name>
        <dbReference type="ChEBI" id="CHEBI:29105"/>
    </ligand>
</feature>
<dbReference type="InterPro" id="IPR011057">
    <property type="entry name" value="Mss4-like_sf"/>
</dbReference>
<dbReference type="GO" id="GO:0005737">
    <property type="term" value="C:cytoplasm"/>
    <property type="evidence" value="ECO:0007669"/>
    <property type="project" value="TreeGrafter"/>
</dbReference>
<evidence type="ECO:0000256" key="2">
    <source>
        <dbReference type="ARBA" id="ARBA00022833"/>
    </source>
</evidence>
<dbReference type="PANTHER" id="PTHR10173:SF52">
    <property type="entry name" value="METHIONINE-R-SULFOXIDE REDUCTASE B1"/>
    <property type="match status" value="1"/>
</dbReference>
<dbReference type="InterPro" id="IPR002579">
    <property type="entry name" value="Met_Sox_Rdtase_MsrB_dom"/>
</dbReference>
<dbReference type="GO" id="GO:0008270">
    <property type="term" value="F:zinc ion binding"/>
    <property type="evidence" value="ECO:0007669"/>
    <property type="project" value="UniProtKB-UniRule"/>
</dbReference>
<evidence type="ECO:0000256" key="4">
    <source>
        <dbReference type="ARBA" id="ARBA00048488"/>
    </source>
</evidence>
<dbReference type="GO" id="GO:0033743">
    <property type="term" value="F:peptide-methionine (R)-S-oxide reductase activity"/>
    <property type="evidence" value="ECO:0007669"/>
    <property type="project" value="UniProtKB-UniRule"/>
</dbReference>
<dbReference type="InterPro" id="IPR028427">
    <property type="entry name" value="Met_Sox_Rdtase_MsrB"/>
</dbReference>
<feature type="binding site" evidence="5">
    <location>
        <position position="104"/>
    </location>
    <ligand>
        <name>Zn(2+)</name>
        <dbReference type="ChEBI" id="CHEBI:29105"/>
    </ligand>
</feature>
<dbReference type="GO" id="GO:0030091">
    <property type="term" value="P:protein repair"/>
    <property type="evidence" value="ECO:0007669"/>
    <property type="project" value="InterPro"/>
</dbReference>
<comment type="catalytic activity">
    <reaction evidence="4 5">
        <text>L-methionyl-[protein] + [thioredoxin]-disulfide + H2O = L-methionyl-(R)-S-oxide-[protein] + [thioredoxin]-dithiol</text>
        <dbReference type="Rhea" id="RHEA:24164"/>
        <dbReference type="Rhea" id="RHEA-COMP:10698"/>
        <dbReference type="Rhea" id="RHEA-COMP:10700"/>
        <dbReference type="Rhea" id="RHEA-COMP:12313"/>
        <dbReference type="Rhea" id="RHEA-COMP:12314"/>
        <dbReference type="ChEBI" id="CHEBI:15377"/>
        <dbReference type="ChEBI" id="CHEBI:16044"/>
        <dbReference type="ChEBI" id="CHEBI:29950"/>
        <dbReference type="ChEBI" id="CHEBI:45764"/>
        <dbReference type="ChEBI" id="CHEBI:50058"/>
        <dbReference type="EC" id="1.8.4.12"/>
    </reaction>
</comment>
<reference evidence="7" key="5">
    <citation type="submission" date="2024-05" db="EMBL/GenBank/DDBJ databases">
        <authorList>
            <person name="Sun Q."/>
            <person name="Zhou Y."/>
        </authorList>
    </citation>
    <scope>NUCLEOTIDE SEQUENCE</scope>
    <source>
        <strain evidence="7">CGMCC 1.12707</strain>
    </source>
</reference>
<comment type="cofactor">
    <cofactor evidence="5">
        <name>Zn(2+)</name>
        <dbReference type="ChEBI" id="CHEBI:29105"/>
    </cofactor>
    <text evidence="5">Binds 1 zinc ion per subunit. The zinc ion is important for the structural integrity of the protein.</text>
</comment>
<dbReference type="EMBL" id="FRBH01000010">
    <property type="protein sequence ID" value="SHL52254.1"/>
    <property type="molecule type" value="Genomic_DNA"/>
</dbReference>
<dbReference type="FunFam" id="2.170.150.20:FF:000009">
    <property type="entry name" value="Peptide-methionine (R)-S-oxide reductase"/>
    <property type="match status" value="1"/>
</dbReference>
<dbReference type="RefSeq" id="WP_072933379.1">
    <property type="nucleotide sequence ID" value="NZ_BMFL01000007.1"/>
</dbReference>
<evidence type="ECO:0000259" key="6">
    <source>
        <dbReference type="PROSITE" id="PS51790"/>
    </source>
</evidence>
<keyword evidence="10" id="KW-1185">Reference proteome</keyword>
<keyword evidence="2 5" id="KW-0862">Zinc</keyword>
<dbReference type="EC" id="1.8.4.12" evidence="5"/>
<reference evidence="10" key="4">
    <citation type="journal article" date="2019" name="Int. J. Syst. Evol. Microbiol.">
        <title>The Global Catalogue of Microorganisms (GCM) 10K type strain sequencing project: providing services to taxonomists for standard genome sequencing and annotation.</title>
        <authorList>
            <consortium name="The Broad Institute Genomics Platform"/>
            <consortium name="The Broad Institute Genome Sequencing Center for Infectious Disease"/>
            <person name="Wu L."/>
            <person name="Ma J."/>
        </authorList>
    </citation>
    <scope>NUCLEOTIDE SEQUENCE [LARGE SCALE GENOMIC DNA]</scope>
    <source>
        <strain evidence="10">CGMCC 1.12707</strain>
    </source>
</reference>
<sequence length="136" mass="15445">MDNLPQYKINKSDDEWKSELSPEQYYVLREAGTERPFTGKYNMHFEKGVYTCGACNTELFSSDSKFDGHCGWPSFDNEIPGEKVIKKVDYSHGMERVEILCASCGGHLGHVFNDGPTETGLRYCVNSLSLNFKENK</sequence>
<reference evidence="7" key="1">
    <citation type="journal article" date="2014" name="Int. J. Syst. Evol. Microbiol.">
        <title>Complete genome of a new Firmicutes species belonging to the dominant human colonic microbiota ('Ruminococcus bicirculans') reveals two chromosomes and a selective capacity to utilize plant glucans.</title>
        <authorList>
            <consortium name="NISC Comparative Sequencing Program"/>
            <person name="Wegmann U."/>
            <person name="Louis P."/>
            <person name="Goesmann A."/>
            <person name="Henrissat B."/>
            <person name="Duncan S.H."/>
            <person name="Flint H.J."/>
        </authorList>
    </citation>
    <scope>NUCLEOTIDE SEQUENCE</scope>
    <source>
        <strain evidence="7">CGMCC 1.12707</strain>
    </source>
</reference>
<reference evidence="9" key="2">
    <citation type="submission" date="2016-11" db="EMBL/GenBank/DDBJ databases">
        <authorList>
            <person name="Varghese N."/>
            <person name="Submissions S."/>
        </authorList>
    </citation>
    <scope>NUCLEOTIDE SEQUENCE [LARGE SCALE GENOMIC DNA]</scope>
    <source>
        <strain evidence="9">DSM 27989</strain>
    </source>
</reference>
<feature type="domain" description="MsrB" evidence="6">
    <location>
        <begin position="13"/>
        <end position="135"/>
    </location>
</feature>
<dbReference type="AlphaFoldDB" id="A0A1M7BBD8"/>
<evidence type="ECO:0000313" key="9">
    <source>
        <dbReference type="Proteomes" id="UP000184120"/>
    </source>
</evidence>
<keyword evidence="1 5" id="KW-0479">Metal-binding</keyword>
<gene>
    <name evidence="5" type="primary">msrB</name>
    <name evidence="7" type="synonym">mrsB2</name>
    <name evidence="7" type="ORF">GCM10010984_12370</name>
    <name evidence="8" type="ORF">SAMN05443634_110113</name>
</gene>
<organism evidence="8 9">
    <name type="scientific">Chishuiella changwenlii</name>
    <dbReference type="NCBI Taxonomy" id="1434701"/>
    <lineage>
        <taxon>Bacteria</taxon>
        <taxon>Pseudomonadati</taxon>
        <taxon>Bacteroidota</taxon>
        <taxon>Flavobacteriia</taxon>
        <taxon>Flavobacteriales</taxon>
        <taxon>Weeksellaceae</taxon>
        <taxon>Chishuiella</taxon>
    </lineage>
</organism>
<dbReference type="EMBL" id="BMFL01000007">
    <property type="protein sequence ID" value="GGE96376.1"/>
    <property type="molecule type" value="Genomic_DNA"/>
</dbReference>
<dbReference type="STRING" id="1434701.SAMN05443634_110113"/>
<accession>A0A1M7BBD8</accession>
<dbReference type="Gene3D" id="2.170.150.20">
    <property type="entry name" value="Peptide methionine sulfoxide reductase"/>
    <property type="match status" value="1"/>
</dbReference>
<dbReference type="Proteomes" id="UP000184120">
    <property type="component" value="Unassembled WGS sequence"/>
</dbReference>
<name>A0A1M7BBD8_9FLAO</name>
<dbReference type="NCBIfam" id="TIGR00357">
    <property type="entry name" value="peptide-methionine (R)-S-oxide reductase MsrB"/>
    <property type="match status" value="1"/>
</dbReference>
<dbReference type="HAMAP" id="MF_01400">
    <property type="entry name" value="MsrB"/>
    <property type="match status" value="1"/>
</dbReference>
<feature type="active site" description="Nucleophile" evidence="5">
    <location>
        <position position="124"/>
    </location>
</feature>
<evidence type="ECO:0000313" key="10">
    <source>
        <dbReference type="Proteomes" id="UP000650994"/>
    </source>
</evidence>
<reference evidence="8" key="3">
    <citation type="submission" date="2016-11" db="EMBL/GenBank/DDBJ databases">
        <authorList>
            <person name="Jaros S."/>
            <person name="Januszkiewicz K."/>
            <person name="Wedrychowicz H."/>
        </authorList>
    </citation>
    <scope>NUCLEOTIDE SEQUENCE [LARGE SCALE GENOMIC DNA]</scope>
    <source>
        <strain evidence="8">DSM 27989</strain>
    </source>
</reference>
<evidence type="ECO:0000313" key="7">
    <source>
        <dbReference type="EMBL" id="GGE96376.1"/>
    </source>
</evidence>
<feature type="binding site" evidence="5">
    <location>
        <position position="52"/>
    </location>
    <ligand>
        <name>Zn(2+)</name>
        <dbReference type="ChEBI" id="CHEBI:29105"/>
    </ligand>
</feature>
<keyword evidence="3 5" id="KW-0560">Oxidoreductase</keyword>
<evidence type="ECO:0000256" key="3">
    <source>
        <dbReference type="ARBA" id="ARBA00023002"/>
    </source>
</evidence>